<keyword evidence="4" id="KW-0336">GPI-anchor</keyword>
<dbReference type="InterPro" id="IPR034016">
    <property type="entry name" value="M1_APN-typ"/>
</dbReference>
<dbReference type="SUPFAM" id="SSF63737">
    <property type="entry name" value="Leukotriene A4 hydrolase N-terminal domain"/>
    <property type="match status" value="1"/>
</dbReference>
<feature type="domain" description="ERAP1-like C-terminal" evidence="17">
    <location>
        <begin position="494"/>
        <end position="765"/>
    </location>
</feature>
<dbReference type="FunFam" id="2.60.40.1730:FF:000013">
    <property type="entry name" value="Aminopeptidase"/>
    <property type="match status" value="1"/>
</dbReference>
<dbReference type="InterPro" id="IPR045357">
    <property type="entry name" value="Aminopeptidase_N-like_N"/>
</dbReference>
<dbReference type="EMBL" id="JANEYF010002263">
    <property type="protein sequence ID" value="KAJ8948940.1"/>
    <property type="molecule type" value="Genomic_DNA"/>
</dbReference>
<keyword evidence="20" id="KW-1185">Reference proteome</keyword>
<feature type="site" description="Transition state stabilizer" evidence="13">
    <location>
        <position position="426"/>
    </location>
</feature>
<reference evidence="19" key="1">
    <citation type="journal article" date="2023" name="Insect Mol. Biol.">
        <title>Genome sequencing provides insights into the evolution of gene families encoding plant cell wall-degrading enzymes in longhorned beetles.</title>
        <authorList>
            <person name="Shin N.R."/>
            <person name="Okamura Y."/>
            <person name="Kirsch R."/>
            <person name="Pauchet Y."/>
        </authorList>
    </citation>
    <scope>NUCLEOTIDE SEQUENCE</scope>
    <source>
        <strain evidence="19">RBIC_L_NR</strain>
    </source>
</reference>
<dbReference type="Gene3D" id="1.10.390.10">
    <property type="entry name" value="Neutral Protease Domain 2"/>
    <property type="match status" value="1"/>
</dbReference>
<dbReference type="GO" id="GO:0098552">
    <property type="term" value="C:side of membrane"/>
    <property type="evidence" value="ECO:0007669"/>
    <property type="project" value="UniProtKB-KW"/>
</dbReference>
<evidence type="ECO:0000256" key="11">
    <source>
        <dbReference type="PIRSR" id="PIRSR634016-1"/>
    </source>
</evidence>
<protein>
    <recommendedName>
        <fullName evidence="14">Aminopeptidase</fullName>
        <ecNumber evidence="14">3.4.11.-</ecNumber>
    </recommendedName>
</protein>
<evidence type="ECO:0000256" key="1">
    <source>
        <dbReference type="ARBA" id="ARBA00004609"/>
    </source>
</evidence>
<keyword evidence="10" id="KW-0449">Lipoprotein</keyword>
<feature type="signal peptide" evidence="15">
    <location>
        <begin position="1"/>
        <end position="23"/>
    </location>
</feature>
<name>A0AAV8YDW9_9CUCU</name>
<evidence type="ECO:0000256" key="12">
    <source>
        <dbReference type="PIRSR" id="PIRSR634016-3"/>
    </source>
</evidence>
<keyword evidence="8 12" id="KW-0862">Zinc</keyword>
<dbReference type="AlphaFoldDB" id="A0AAV8YDW9"/>
<dbReference type="GO" id="GO:0005886">
    <property type="term" value="C:plasma membrane"/>
    <property type="evidence" value="ECO:0007669"/>
    <property type="project" value="UniProtKB-SubCell"/>
</dbReference>
<evidence type="ECO:0000256" key="3">
    <source>
        <dbReference type="ARBA" id="ARBA00022438"/>
    </source>
</evidence>
<evidence type="ECO:0000256" key="9">
    <source>
        <dbReference type="ARBA" id="ARBA00023049"/>
    </source>
</evidence>
<organism evidence="19 20">
    <name type="scientific">Rhamnusium bicolor</name>
    <dbReference type="NCBI Taxonomy" id="1586634"/>
    <lineage>
        <taxon>Eukaryota</taxon>
        <taxon>Metazoa</taxon>
        <taxon>Ecdysozoa</taxon>
        <taxon>Arthropoda</taxon>
        <taxon>Hexapoda</taxon>
        <taxon>Insecta</taxon>
        <taxon>Pterygota</taxon>
        <taxon>Neoptera</taxon>
        <taxon>Endopterygota</taxon>
        <taxon>Coleoptera</taxon>
        <taxon>Polyphaga</taxon>
        <taxon>Cucujiformia</taxon>
        <taxon>Chrysomeloidea</taxon>
        <taxon>Cerambycidae</taxon>
        <taxon>Lepturinae</taxon>
        <taxon>Rhagiini</taxon>
        <taxon>Rhamnusium</taxon>
    </lineage>
</organism>
<evidence type="ECO:0000256" key="5">
    <source>
        <dbReference type="ARBA" id="ARBA00022670"/>
    </source>
</evidence>
<dbReference type="FunFam" id="1.10.390.10:FF:000013">
    <property type="entry name" value="Aminopeptidase N"/>
    <property type="match status" value="1"/>
</dbReference>
<dbReference type="Pfam" id="PF17900">
    <property type="entry name" value="Peptidase_M1_N"/>
    <property type="match status" value="1"/>
</dbReference>
<dbReference type="GO" id="GO:0043171">
    <property type="term" value="P:peptide catabolic process"/>
    <property type="evidence" value="ECO:0007669"/>
    <property type="project" value="TreeGrafter"/>
</dbReference>
<evidence type="ECO:0000256" key="8">
    <source>
        <dbReference type="ARBA" id="ARBA00022833"/>
    </source>
</evidence>
<keyword evidence="6 12" id="KW-0479">Metal-binding</keyword>
<dbReference type="GO" id="GO:0005615">
    <property type="term" value="C:extracellular space"/>
    <property type="evidence" value="ECO:0007669"/>
    <property type="project" value="TreeGrafter"/>
</dbReference>
<dbReference type="GO" id="GO:0008270">
    <property type="term" value="F:zinc ion binding"/>
    <property type="evidence" value="ECO:0007669"/>
    <property type="project" value="UniProtKB-UniRule"/>
</dbReference>
<dbReference type="InterPro" id="IPR042097">
    <property type="entry name" value="Aminopeptidase_N-like_N_sf"/>
</dbReference>
<dbReference type="InterPro" id="IPR024571">
    <property type="entry name" value="ERAP1-like_C_dom"/>
</dbReference>
<dbReference type="GO" id="GO:0006508">
    <property type="term" value="P:proteolysis"/>
    <property type="evidence" value="ECO:0007669"/>
    <property type="project" value="UniProtKB-KW"/>
</dbReference>
<proteinExistence type="inferred from homology"/>
<dbReference type="InterPro" id="IPR027268">
    <property type="entry name" value="Peptidase_M4/M1_CTD_sf"/>
</dbReference>
<evidence type="ECO:0000313" key="20">
    <source>
        <dbReference type="Proteomes" id="UP001162156"/>
    </source>
</evidence>
<keyword evidence="15" id="KW-0732">Signal</keyword>
<feature type="binding site" evidence="12">
    <location>
        <position position="340"/>
    </location>
    <ligand>
        <name>Zn(2+)</name>
        <dbReference type="ChEBI" id="CHEBI:29105"/>
        <note>catalytic</note>
    </ligand>
</feature>
<dbReference type="InterPro" id="IPR050344">
    <property type="entry name" value="Peptidase_M1_aminopeptidases"/>
</dbReference>
<dbReference type="PRINTS" id="PR00756">
    <property type="entry name" value="ALADIPTASE"/>
</dbReference>
<feature type="non-terminal residue" evidence="19">
    <location>
        <position position="1"/>
    </location>
</feature>
<keyword evidence="7 14" id="KW-0378">Hydrolase</keyword>
<evidence type="ECO:0000259" key="16">
    <source>
        <dbReference type="Pfam" id="PF01433"/>
    </source>
</evidence>
<evidence type="ECO:0000256" key="6">
    <source>
        <dbReference type="ARBA" id="ARBA00022723"/>
    </source>
</evidence>
<dbReference type="InterPro" id="IPR014782">
    <property type="entry name" value="Peptidase_M1_dom"/>
</dbReference>
<accession>A0AAV8YDW9</accession>
<comment type="similarity">
    <text evidence="2 14">Belongs to the peptidase M1 family.</text>
</comment>
<feature type="active site" description="Proton acceptor" evidence="11">
    <location>
        <position position="341"/>
    </location>
</feature>
<gene>
    <name evidence="19" type="ORF">NQ314_008319</name>
</gene>
<evidence type="ECO:0000259" key="17">
    <source>
        <dbReference type="Pfam" id="PF11838"/>
    </source>
</evidence>
<evidence type="ECO:0000256" key="4">
    <source>
        <dbReference type="ARBA" id="ARBA00022622"/>
    </source>
</evidence>
<dbReference type="GO" id="GO:0042277">
    <property type="term" value="F:peptide binding"/>
    <property type="evidence" value="ECO:0007669"/>
    <property type="project" value="TreeGrafter"/>
</dbReference>
<dbReference type="SUPFAM" id="SSF55486">
    <property type="entry name" value="Metalloproteases ('zincins'), catalytic domain"/>
    <property type="match status" value="1"/>
</dbReference>
<keyword evidence="4" id="KW-0472">Membrane</keyword>
<dbReference type="PANTHER" id="PTHR11533:SF301">
    <property type="entry name" value="AMINOPEPTIDASE"/>
    <property type="match status" value="1"/>
</dbReference>
<feature type="binding site" evidence="12">
    <location>
        <position position="344"/>
    </location>
    <ligand>
        <name>Zn(2+)</name>
        <dbReference type="ChEBI" id="CHEBI:29105"/>
        <note>catalytic</note>
    </ligand>
</feature>
<keyword evidence="3 14" id="KW-0031">Aminopeptidase</keyword>
<dbReference type="EC" id="3.4.11.-" evidence="14"/>
<dbReference type="Proteomes" id="UP001162156">
    <property type="component" value="Unassembled WGS sequence"/>
</dbReference>
<keyword evidence="4" id="KW-0325">Glycoprotein</keyword>
<dbReference type="CDD" id="cd09601">
    <property type="entry name" value="M1_APN-Q_like"/>
    <property type="match status" value="1"/>
</dbReference>
<comment type="caution">
    <text evidence="19">The sequence shown here is derived from an EMBL/GenBank/DDBJ whole genome shotgun (WGS) entry which is preliminary data.</text>
</comment>
<evidence type="ECO:0000256" key="2">
    <source>
        <dbReference type="ARBA" id="ARBA00010136"/>
    </source>
</evidence>
<dbReference type="Gene3D" id="2.60.40.1730">
    <property type="entry name" value="tricorn interacting facor f3 domain"/>
    <property type="match status" value="1"/>
</dbReference>
<comment type="cofactor">
    <cofactor evidence="12 14">
        <name>Zn(2+)</name>
        <dbReference type="ChEBI" id="CHEBI:29105"/>
    </cofactor>
    <text evidence="12 14">Binds 1 zinc ion per subunit.</text>
</comment>
<keyword evidence="9 14" id="KW-0482">Metalloprotease</keyword>
<evidence type="ECO:0000256" key="13">
    <source>
        <dbReference type="PIRSR" id="PIRSR634016-4"/>
    </source>
</evidence>
<dbReference type="Pfam" id="PF01433">
    <property type="entry name" value="Peptidase_M1"/>
    <property type="match status" value="1"/>
</dbReference>
<feature type="domain" description="Aminopeptidase N-like N-terminal" evidence="18">
    <location>
        <begin position="41"/>
        <end position="231"/>
    </location>
</feature>
<dbReference type="Pfam" id="PF11838">
    <property type="entry name" value="ERAP1_C"/>
    <property type="match status" value="1"/>
</dbReference>
<feature type="binding site" evidence="12">
    <location>
        <position position="363"/>
    </location>
    <ligand>
        <name>Zn(2+)</name>
        <dbReference type="ChEBI" id="CHEBI:29105"/>
        <note>catalytic</note>
    </ligand>
</feature>
<evidence type="ECO:0000256" key="15">
    <source>
        <dbReference type="SAM" id="SignalP"/>
    </source>
</evidence>
<feature type="domain" description="Peptidase M1 membrane alanine aminopeptidase" evidence="16">
    <location>
        <begin position="268"/>
        <end position="433"/>
    </location>
</feature>
<evidence type="ECO:0000256" key="7">
    <source>
        <dbReference type="ARBA" id="ARBA00022801"/>
    </source>
</evidence>
<dbReference type="InterPro" id="IPR001930">
    <property type="entry name" value="Peptidase_M1"/>
</dbReference>
<evidence type="ECO:0000259" key="18">
    <source>
        <dbReference type="Pfam" id="PF17900"/>
    </source>
</evidence>
<evidence type="ECO:0000313" key="19">
    <source>
        <dbReference type="EMBL" id="KAJ8948940.1"/>
    </source>
</evidence>
<sequence length="765" mass="86448">FSEINMAIIHAIILLLTVTSISSLPAQPKAEDYRLPEIYSPTSYHVELSLTDDAFTATSNAFTGLVSIVFSFTNQTNYIALHAQHNFITIGRITFNNTELSTTDYGINNETDILKINLANAIDIGTAYTLVIEYKGLLSTGDMYGFYKSSYVDEDNATKYLATTQFESTYARRAFPCFDEPALKATFHFIFTFPISLNVLFNTPQSSNEANETTGLRTVVFDMTPKMPTYLIAFIISEFTCTIGTSIGTVPYQVCSRKESAATRELAVDLGPKLLQSLNNFTNYDYGRSIQKMDQVAIPDFAAGAMENWGLVTYRETALLWDKNESSNRYQQRVATVIAHEFTHQWFGNLVTCKWWSEIFLNEGFATYFEYFTTHEVLSDWELDKQFVIEVVHNAFGADALENAHALQSSCETPAEISSKFSTISYDKGKLVHWKIINLKKRFLYTGEDTETKWYVPVSFTTSVDSSKFETTTPNVWLTPTENLNFTLPENSTWIILNNQETGYYRVNYDDALWDHINHALLKDDYDGIIDLNRAQIVDDLFNIARANHIKYSKVFSTINFLANDTSYYSWYAAFAGYNFLLRRVGDNSPLGQAIASDILGLMDKFYASVPISTLKESDQIYTHSQVLALTWACRLGSESCVDEVQKLFSEYQTSGVRPNRNLRSIVYCNALRYSSNSSDWEFLWDAYTNAADLATEQVTILSALGCTKDSSLLTEYLKKSITADSGIRSQDALSVFSSVYTGNPEGVDVAFEFLMENYKAIAEK</sequence>
<dbReference type="GO" id="GO:0070006">
    <property type="term" value="F:metalloaminopeptidase activity"/>
    <property type="evidence" value="ECO:0007669"/>
    <property type="project" value="TreeGrafter"/>
</dbReference>
<evidence type="ECO:0000256" key="14">
    <source>
        <dbReference type="RuleBase" id="RU364040"/>
    </source>
</evidence>
<dbReference type="Gene3D" id="1.25.50.20">
    <property type="match status" value="1"/>
</dbReference>
<comment type="subcellular location">
    <subcellularLocation>
        <location evidence="1">Cell membrane</location>
        <topology evidence="1">Lipid-anchor</topology>
        <topology evidence="1">GPI-anchor</topology>
    </subcellularLocation>
</comment>
<dbReference type="PANTHER" id="PTHR11533">
    <property type="entry name" value="PROTEASE M1 ZINC METALLOPROTEASE"/>
    <property type="match status" value="1"/>
</dbReference>
<keyword evidence="5 14" id="KW-0645">Protease</keyword>
<evidence type="ECO:0000256" key="10">
    <source>
        <dbReference type="ARBA" id="ARBA00023288"/>
    </source>
</evidence>
<feature type="chain" id="PRO_5043821379" description="Aminopeptidase" evidence="15">
    <location>
        <begin position="24"/>
        <end position="765"/>
    </location>
</feature>
<dbReference type="GO" id="GO:0005737">
    <property type="term" value="C:cytoplasm"/>
    <property type="evidence" value="ECO:0007669"/>
    <property type="project" value="TreeGrafter"/>
</dbReference>